<reference evidence="2" key="1">
    <citation type="journal article" date="2014" name="Int. J. Syst. Evol. Microbiol.">
        <title>Complete genome sequence of Corynebacterium casei LMG S-19264T (=DSM 44701T), isolated from a smear-ripened cheese.</title>
        <authorList>
            <consortium name="US DOE Joint Genome Institute (JGI-PGF)"/>
            <person name="Walter F."/>
            <person name="Albersmeier A."/>
            <person name="Kalinowski J."/>
            <person name="Ruckert C."/>
        </authorList>
    </citation>
    <scope>NUCLEOTIDE SEQUENCE</scope>
    <source>
        <strain evidence="2">VKM B-2935</strain>
    </source>
</reference>
<feature type="domain" description="DUF4123" evidence="1">
    <location>
        <begin position="48"/>
        <end position="151"/>
    </location>
</feature>
<dbReference type="Proteomes" id="UP001143328">
    <property type="component" value="Unassembled WGS sequence"/>
</dbReference>
<dbReference type="AlphaFoldDB" id="A0A9W6K4G9"/>
<gene>
    <name evidence="2" type="ORF">GCM10017655_23430</name>
</gene>
<evidence type="ECO:0000313" key="2">
    <source>
        <dbReference type="EMBL" id="GLK89281.1"/>
    </source>
</evidence>
<dbReference type="RefSeq" id="WP_271195468.1">
    <property type="nucleotide sequence ID" value="NZ_BSFN01000005.1"/>
</dbReference>
<reference evidence="2" key="2">
    <citation type="submission" date="2023-01" db="EMBL/GenBank/DDBJ databases">
        <authorList>
            <person name="Sun Q."/>
            <person name="Evtushenko L."/>
        </authorList>
    </citation>
    <scope>NUCLEOTIDE SEQUENCE</scope>
    <source>
        <strain evidence="2">VKM B-2935</strain>
    </source>
</reference>
<dbReference type="InterPro" id="IPR025391">
    <property type="entry name" value="DUF4123"/>
</dbReference>
<comment type="caution">
    <text evidence="2">The sequence shown here is derived from an EMBL/GenBank/DDBJ whole genome shotgun (WGS) entry which is preliminary data.</text>
</comment>
<evidence type="ECO:0000259" key="1">
    <source>
        <dbReference type="Pfam" id="PF13503"/>
    </source>
</evidence>
<protein>
    <recommendedName>
        <fullName evidence="1">DUF4123 domain-containing protein</fullName>
    </recommendedName>
</protein>
<dbReference type="Pfam" id="PF13503">
    <property type="entry name" value="DUF4123"/>
    <property type="match status" value="1"/>
</dbReference>
<name>A0A9W6K4G9_9PSED</name>
<sequence length="259" mass="28848">MTSAPLFSWLDMLQSDCTHTPGLRLNFIVDQCGSGLQLLPGIVSVFSPEVVHSLFTDLPEAHLIDLAPLLIQVDFNEPLQRQWFAHLLKVINPSVHVLALHSLWPFADLADYLGRCLNASNGGVSHLFRFYDPRLFPLLVGHVLDAAQRQQLLRPVLSWNWLDRDGVSQRLTGHAESPELAQSVSPFELTDAQMETLGCVCDATAAVRNLYAALPAGWGAERRFQECYTAMRKATEAGLLVPDQREQFVFDSLCSVNQP</sequence>
<proteinExistence type="predicted"/>
<organism evidence="2 3">
    <name type="scientific">Pseudomonas turukhanskensis</name>
    <dbReference type="NCBI Taxonomy" id="1806536"/>
    <lineage>
        <taxon>Bacteria</taxon>
        <taxon>Pseudomonadati</taxon>
        <taxon>Pseudomonadota</taxon>
        <taxon>Gammaproteobacteria</taxon>
        <taxon>Pseudomonadales</taxon>
        <taxon>Pseudomonadaceae</taxon>
        <taxon>Pseudomonas</taxon>
    </lineage>
</organism>
<accession>A0A9W6K4G9</accession>
<keyword evidence="3" id="KW-1185">Reference proteome</keyword>
<evidence type="ECO:0000313" key="3">
    <source>
        <dbReference type="Proteomes" id="UP001143328"/>
    </source>
</evidence>
<dbReference type="EMBL" id="BSFN01000005">
    <property type="protein sequence ID" value="GLK89281.1"/>
    <property type="molecule type" value="Genomic_DNA"/>
</dbReference>